<evidence type="ECO:0000256" key="1">
    <source>
        <dbReference type="SAM" id="Phobius"/>
    </source>
</evidence>
<sequence length="155" mass="17805">MNKTLLKLSGLFFCFSVIDVFVILYWWMRCGQTQSAFYCDKFAFGGILLVLGIPALVLLGLSLIVLAFSKWYKGNVSTPAKSIIIILGIIILVAPYTPLLLSNEQPRTYRDFQIQAEQRRMELEKEKEKQCIEYKQRMSEYREGQPMPIPPLGCN</sequence>
<dbReference type="EMBL" id="MHTX01000039">
    <property type="protein sequence ID" value="OHA67474.1"/>
    <property type="molecule type" value="Genomic_DNA"/>
</dbReference>
<feature type="transmembrane region" description="Helical" evidence="1">
    <location>
        <begin position="80"/>
        <end position="101"/>
    </location>
</feature>
<dbReference type="AlphaFoldDB" id="A0A1G2R3L4"/>
<name>A0A1G2R3L4_9BACT</name>
<protein>
    <submittedName>
        <fullName evidence="2">Uncharacterized protein</fullName>
    </submittedName>
</protein>
<keyword evidence="1" id="KW-0472">Membrane</keyword>
<evidence type="ECO:0000313" key="3">
    <source>
        <dbReference type="Proteomes" id="UP000179258"/>
    </source>
</evidence>
<reference evidence="2 3" key="1">
    <citation type="journal article" date="2016" name="Nat. Commun.">
        <title>Thousands of microbial genomes shed light on interconnected biogeochemical processes in an aquifer system.</title>
        <authorList>
            <person name="Anantharaman K."/>
            <person name="Brown C.T."/>
            <person name="Hug L.A."/>
            <person name="Sharon I."/>
            <person name="Castelle C.J."/>
            <person name="Probst A.J."/>
            <person name="Thomas B.C."/>
            <person name="Singh A."/>
            <person name="Wilkins M.J."/>
            <person name="Karaoz U."/>
            <person name="Brodie E.L."/>
            <person name="Williams K.H."/>
            <person name="Hubbard S.S."/>
            <person name="Banfield J.F."/>
        </authorList>
    </citation>
    <scope>NUCLEOTIDE SEQUENCE [LARGE SCALE GENOMIC DNA]</scope>
</reference>
<feature type="transmembrane region" description="Helical" evidence="1">
    <location>
        <begin position="47"/>
        <end position="68"/>
    </location>
</feature>
<dbReference type="Proteomes" id="UP000179258">
    <property type="component" value="Unassembled WGS sequence"/>
</dbReference>
<gene>
    <name evidence="2" type="ORF">A3D59_04335</name>
</gene>
<keyword evidence="1" id="KW-1133">Transmembrane helix</keyword>
<feature type="transmembrane region" description="Helical" evidence="1">
    <location>
        <begin position="6"/>
        <end position="27"/>
    </location>
</feature>
<comment type="caution">
    <text evidence="2">The sequence shown here is derived from an EMBL/GenBank/DDBJ whole genome shotgun (WGS) entry which is preliminary data.</text>
</comment>
<proteinExistence type="predicted"/>
<keyword evidence="1" id="KW-0812">Transmembrane</keyword>
<organism evidence="2 3">
    <name type="scientific">Candidatus Wildermuthbacteria bacterium RIFCSPHIGHO2_02_FULL_47_17</name>
    <dbReference type="NCBI Taxonomy" id="1802452"/>
    <lineage>
        <taxon>Bacteria</taxon>
        <taxon>Candidatus Wildermuthiibacteriota</taxon>
    </lineage>
</organism>
<evidence type="ECO:0000313" key="2">
    <source>
        <dbReference type="EMBL" id="OHA67474.1"/>
    </source>
</evidence>
<accession>A0A1G2R3L4</accession>